<sequence length="71" mass="8589">MGSKELTKQIGMQRDQWRLDRFKLAYFGNHNDNRERYAIVLHGSDPCRDWRCDWKTDDWQRQSLSLICIDA</sequence>
<dbReference type="AlphaFoldDB" id="A0AAV6L6P3"/>
<reference evidence="1" key="1">
    <citation type="submission" date="2020-08" db="EMBL/GenBank/DDBJ databases">
        <title>Plant Genome Project.</title>
        <authorList>
            <person name="Zhang R.-G."/>
        </authorList>
    </citation>
    <scope>NUCLEOTIDE SEQUENCE</scope>
    <source>
        <strain evidence="1">WSP0</strain>
        <tissue evidence="1">Leaf</tissue>
    </source>
</reference>
<evidence type="ECO:0000313" key="1">
    <source>
        <dbReference type="EMBL" id="KAG5560043.1"/>
    </source>
</evidence>
<name>A0AAV6L6P3_9ERIC</name>
<proteinExistence type="predicted"/>
<dbReference type="EMBL" id="JACTNZ010000002">
    <property type="protein sequence ID" value="KAG5560043.1"/>
    <property type="molecule type" value="Genomic_DNA"/>
</dbReference>
<accession>A0AAV6L6P3</accession>
<evidence type="ECO:0000313" key="2">
    <source>
        <dbReference type="Proteomes" id="UP000823749"/>
    </source>
</evidence>
<organism evidence="1 2">
    <name type="scientific">Rhododendron griersonianum</name>
    <dbReference type="NCBI Taxonomy" id="479676"/>
    <lineage>
        <taxon>Eukaryota</taxon>
        <taxon>Viridiplantae</taxon>
        <taxon>Streptophyta</taxon>
        <taxon>Embryophyta</taxon>
        <taxon>Tracheophyta</taxon>
        <taxon>Spermatophyta</taxon>
        <taxon>Magnoliopsida</taxon>
        <taxon>eudicotyledons</taxon>
        <taxon>Gunneridae</taxon>
        <taxon>Pentapetalae</taxon>
        <taxon>asterids</taxon>
        <taxon>Ericales</taxon>
        <taxon>Ericaceae</taxon>
        <taxon>Ericoideae</taxon>
        <taxon>Rhodoreae</taxon>
        <taxon>Rhododendron</taxon>
    </lineage>
</organism>
<protein>
    <submittedName>
        <fullName evidence="1">Uncharacterized protein</fullName>
    </submittedName>
</protein>
<gene>
    <name evidence="1" type="ORF">RHGRI_003357</name>
</gene>
<keyword evidence="2" id="KW-1185">Reference proteome</keyword>
<comment type="caution">
    <text evidence="1">The sequence shown here is derived from an EMBL/GenBank/DDBJ whole genome shotgun (WGS) entry which is preliminary data.</text>
</comment>
<dbReference type="Proteomes" id="UP000823749">
    <property type="component" value="Chromosome 2"/>
</dbReference>